<evidence type="ECO:0000313" key="2">
    <source>
        <dbReference type="EMBL" id="MFD1737133.1"/>
    </source>
</evidence>
<protein>
    <submittedName>
        <fullName evidence="2">MBL fold metallo-hydrolase</fullName>
    </submittedName>
</protein>
<dbReference type="PANTHER" id="PTHR42951">
    <property type="entry name" value="METALLO-BETA-LACTAMASE DOMAIN-CONTAINING"/>
    <property type="match status" value="1"/>
</dbReference>
<proteinExistence type="predicted"/>
<dbReference type="EMBL" id="JBHUEM010000016">
    <property type="protein sequence ID" value="MFD1737133.1"/>
    <property type="molecule type" value="Genomic_DNA"/>
</dbReference>
<keyword evidence="3" id="KW-1185">Reference proteome</keyword>
<name>A0ABW4LPZ4_9BACI</name>
<dbReference type="InterPro" id="IPR050855">
    <property type="entry name" value="NDM-1-like"/>
</dbReference>
<gene>
    <name evidence="2" type="ORF">ACFSCX_11275</name>
</gene>
<dbReference type="SUPFAM" id="SSF56281">
    <property type="entry name" value="Metallo-hydrolase/oxidoreductase"/>
    <property type="match status" value="1"/>
</dbReference>
<dbReference type="Pfam" id="PF00753">
    <property type="entry name" value="Lactamase_B"/>
    <property type="match status" value="1"/>
</dbReference>
<evidence type="ECO:0000313" key="3">
    <source>
        <dbReference type="Proteomes" id="UP001597214"/>
    </source>
</evidence>
<sequence>MTKDIIETEYFLLHTLSTGIYAAIAKDGVGAWSNAGFIDLGNELLVFDAFSTPKAALELRVLAERVTNKEVMYVINSHYHGDHVFGNQVFKDCIIISTSLTRQLSKEQNVLHSIEQEQDEMKKYLQTLERDIMRSTDPNITISLQNQYMEMNKVLESIPNLEMVLPSFTFEKHLMIHGSMRSVELHCYGGGHTPSDSFLYIPNEKIAFMGDLVTECLHLPIHHPEDFLYILNQVRQMDIDIVIPGHGGISTLDSCTTLMNYITHIIHSVKEAHLLDQSVEELMSSYTTLKEYSSWRGVNGINRNLMTVYNFYKKKPANKQV</sequence>
<dbReference type="InterPro" id="IPR036866">
    <property type="entry name" value="RibonucZ/Hydroxyglut_hydro"/>
</dbReference>
<feature type="domain" description="Metallo-beta-lactamase" evidence="1">
    <location>
        <begin position="32"/>
        <end position="246"/>
    </location>
</feature>
<dbReference type="PANTHER" id="PTHR42951:SF4">
    <property type="entry name" value="ACYL-COENZYME A THIOESTERASE MBLAC2"/>
    <property type="match status" value="1"/>
</dbReference>
<accession>A0ABW4LPZ4</accession>
<dbReference type="RefSeq" id="WP_377928329.1">
    <property type="nucleotide sequence ID" value="NZ_JBHUEM010000016.1"/>
</dbReference>
<dbReference type="InterPro" id="IPR001279">
    <property type="entry name" value="Metallo-B-lactamas"/>
</dbReference>
<dbReference type="Gene3D" id="3.60.15.10">
    <property type="entry name" value="Ribonuclease Z/Hydroxyacylglutathione hydrolase-like"/>
    <property type="match status" value="1"/>
</dbReference>
<evidence type="ECO:0000259" key="1">
    <source>
        <dbReference type="SMART" id="SM00849"/>
    </source>
</evidence>
<comment type="caution">
    <text evidence="2">The sequence shown here is derived from an EMBL/GenBank/DDBJ whole genome shotgun (WGS) entry which is preliminary data.</text>
</comment>
<dbReference type="SMART" id="SM00849">
    <property type="entry name" value="Lactamase_B"/>
    <property type="match status" value="1"/>
</dbReference>
<dbReference type="Proteomes" id="UP001597214">
    <property type="component" value="Unassembled WGS sequence"/>
</dbReference>
<organism evidence="2 3">
    <name type="scientific">Bacillus salitolerans</name>
    <dbReference type="NCBI Taxonomy" id="1437434"/>
    <lineage>
        <taxon>Bacteria</taxon>
        <taxon>Bacillati</taxon>
        <taxon>Bacillota</taxon>
        <taxon>Bacilli</taxon>
        <taxon>Bacillales</taxon>
        <taxon>Bacillaceae</taxon>
        <taxon>Bacillus</taxon>
    </lineage>
</organism>
<dbReference type="CDD" id="cd16282">
    <property type="entry name" value="metallo-hydrolase-like_MBL-fold"/>
    <property type="match status" value="1"/>
</dbReference>
<reference evidence="3" key="1">
    <citation type="journal article" date="2019" name="Int. J. Syst. Evol. Microbiol.">
        <title>The Global Catalogue of Microorganisms (GCM) 10K type strain sequencing project: providing services to taxonomists for standard genome sequencing and annotation.</title>
        <authorList>
            <consortium name="The Broad Institute Genomics Platform"/>
            <consortium name="The Broad Institute Genome Sequencing Center for Infectious Disease"/>
            <person name="Wu L."/>
            <person name="Ma J."/>
        </authorList>
    </citation>
    <scope>NUCLEOTIDE SEQUENCE [LARGE SCALE GENOMIC DNA]</scope>
    <source>
        <strain evidence="3">CCUG 49339</strain>
    </source>
</reference>